<proteinExistence type="predicted"/>
<sequence>MCLIKSRVSTEALTGQPSTNRCAYRTAEYQPIHLLDSQIPTDGLTGKPSTIRYFNKSRVQANTGQTNITTTGYLIYLTASVRVYWRSCSEVSIKSQPE</sequence>
<dbReference type="AlphaFoldDB" id="A0A9D4CU91"/>
<comment type="caution">
    <text evidence="1">The sequence shown here is derived from an EMBL/GenBank/DDBJ whole genome shotgun (WGS) entry which is preliminary data.</text>
</comment>
<name>A0A9D4CU91_DREPO</name>
<evidence type="ECO:0000313" key="1">
    <source>
        <dbReference type="EMBL" id="KAH3733573.1"/>
    </source>
</evidence>
<gene>
    <name evidence="1" type="ORF">DPMN_040004</name>
</gene>
<organism evidence="1 2">
    <name type="scientific">Dreissena polymorpha</name>
    <name type="common">Zebra mussel</name>
    <name type="synonym">Mytilus polymorpha</name>
    <dbReference type="NCBI Taxonomy" id="45954"/>
    <lineage>
        <taxon>Eukaryota</taxon>
        <taxon>Metazoa</taxon>
        <taxon>Spiralia</taxon>
        <taxon>Lophotrochozoa</taxon>
        <taxon>Mollusca</taxon>
        <taxon>Bivalvia</taxon>
        <taxon>Autobranchia</taxon>
        <taxon>Heteroconchia</taxon>
        <taxon>Euheterodonta</taxon>
        <taxon>Imparidentia</taxon>
        <taxon>Neoheterodontei</taxon>
        <taxon>Myida</taxon>
        <taxon>Dreissenoidea</taxon>
        <taxon>Dreissenidae</taxon>
        <taxon>Dreissena</taxon>
    </lineage>
</organism>
<dbReference type="Proteomes" id="UP000828390">
    <property type="component" value="Unassembled WGS sequence"/>
</dbReference>
<keyword evidence="2" id="KW-1185">Reference proteome</keyword>
<protein>
    <submittedName>
        <fullName evidence="1">Uncharacterized protein</fullName>
    </submittedName>
</protein>
<reference evidence="1" key="2">
    <citation type="submission" date="2020-11" db="EMBL/GenBank/DDBJ databases">
        <authorList>
            <person name="McCartney M.A."/>
            <person name="Auch B."/>
            <person name="Kono T."/>
            <person name="Mallez S."/>
            <person name="Becker A."/>
            <person name="Gohl D.M."/>
            <person name="Silverstein K.A.T."/>
            <person name="Koren S."/>
            <person name="Bechman K.B."/>
            <person name="Herman A."/>
            <person name="Abrahante J.E."/>
            <person name="Garbe J."/>
        </authorList>
    </citation>
    <scope>NUCLEOTIDE SEQUENCE</scope>
    <source>
        <strain evidence="1">Duluth1</strain>
        <tissue evidence="1">Whole animal</tissue>
    </source>
</reference>
<evidence type="ECO:0000313" key="2">
    <source>
        <dbReference type="Proteomes" id="UP000828390"/>
    </source>
</evidence>
<accession>A0A9D4CU91</accession>
<reference evidence="1" key="1">
    <citation type="journal article" date="2019" name="bioRxiv">
        <title>The Genome of the Zebra Mussel, Dreissena polymorpha: A Resource for Invasive Species Research.</title>
        <authorList>
            <person name="McCartney M.A."/>
            <person name="Auch B."/>
            <person name="Kono T."/>
            <person name="Mallez S."/>
            <person name="Zhang Y."/>
            <person name="Obille A."/>
            <person name="Becker A."/>
            <person name="Abrahante J.E."/>
            <person name="Garbe J."/>
            <person name="Badalamenti J.P."/>
            <person name="Herman A."/>
            <person name="Mangelson H."/>
            <person name="Liachko I."/>
            <person name="Sullivan S."/>
            <person name="Sone E.D."/>
            <person name="Koren S."/>
            <person name="Silverstein K.A.T."/>
            <person name="Beckman K.B."/>
            <person name="Gohl D.M."/>
        </authorList>
    </citation>
    <scope>NUCLEOTIDE SEQUENCE</scope>
    <source>
        <strain evidence="1">Duluth1</strain>
        <tissue evidence="1">Whole animal</tissue>
    </source>
</reference>
<dbReference type="EMBL" id="JAIWYP010000011">
    <property type="protein sequence ID" value="KAH3733573.1"/>
    <property type="molecule type" value="Genomic_DNA"/>
</dbReference>